<dbReference type="AlphaFoldDB" id="A0A3A5HBM0"/>
<sequence>MTNVAGSIRSRLKRADVTPMRAWVKQRVQLRLARAGYLVTKIDDDGLRYFEVSHDSDVPLPPGAEETLRQDNPRLTELREAYNALEYPSAVPTQWNDTFLSKNLSLAWFRGDNAYVWQLRLFTSSARTRNYLAMLDVASRDKLGLMGKLKEDGLFGAFTFLFGDREPVSRDLLDSVNEINYLNELTGLADLEAPTVLDIGAGYGRLAHRMSEALPNLAAYDCTDGVAVSTFLCEYYTGFRELPDTVRVVPLSEIEKLRDSYTVAVNVHSFSEQSHASIRWWLDRISERDIEWLLIVPNTEGELLSTEVGGEREDFLPDVLAAGYVLEDNRPVYQSDELREMIGVGDEYFLFHKTAKA</sequence>
<proteinExistence type="predicted"/>
<comment type="caution">
    <text evidence="1">The sequence shown here is derived from an EMBL/GenBank/DDBJ whole genome shotgun (WGS) entry which is preliminary data.</text>
</comment>
<dbReference type="Proteomes" id="UP000276542">
    <property type="component" value="Unassembled WGS sequence"/>
</dbReference>
<accession>A0A3A5HBM0</accession>
<organism evidence="1 2">
    <name type="scientific">Nocardioides cavernaquae</name>
    <dbReference type="NCBI Taxonomy" id="2321396"/>
    <lineage>
        <taxon>Bacteria</taxon>
        <taxon>Bacillati</taxon>
        <taxon>Actinomycetota</taxon>
        <taxon>Actinomycetes</taxon>
        <taxon>Propionibacteriales</taxon>
        <taxon>Nocardioidaceae</taxon>
        <taxon>Nocardioides</taxon>
    </lineage>
</organism>
<dbReference type="InterPro" id="IPR029063">
    <property type="entry name" value="SAM-dependent_MTases_sf"/>
</dbReference>
<dbReference type="SUPFAM" id="SSF53335">
    <property type="entry name" value="S-adenosyl-L-methionine-dependent methyltransferases"/>
    <property type="match status" value="1"/>
</dbReference>
<keyword evidence="2" id="KW-1185">Reference proteome</keyword>
<dbReference type="EMBL" id="QYRP01000002">
    <property type="protein sequence ID" value="RJS45424.1"/>
    <property type="molecule type" value="Genomic_DNA"/>
</dbReference>
<evidence type="ECO:0008006" key="3">
    <source>
        <dbReference type="Google" id="ProtNLM"/>
    </source>
</evidence>
<evidence type="ECO:0000313" key="2">
    <source>
        <dbReference type="Proteomes" id="UP000276542"/>
    </source>
</evidence>
<dbReference type="RefSeq" id="WP_120059324.1">
    <property type="nucleotide sequence ID" value="NZ_QYRP01000002.1"/>
</dbReference>
<evidence type="ECO:0000313" key="1">
    <source>
        <dbReference type="EMBL" id="RJS45424.1"/>
    </source>
</evidence>
<gene>
    <name evidence="1" type="ORF">D4739_03770</name>
</gene>
<dbReference type="OrthoDB" id="3760285at2"/>
<name>A0A3A5HBM0_9ACTN</name>
<reference evidence="2" key="1">
    <citation type="submission" date="2018-09" db="EMBL/GenBank/DDBJ databases">
        <authorList>
            <person name="Zhu H."/>
        </authorList>
    </citation>
    <scope>NUCLEOTIDE SEQUENCE [LARGE SCALE GENOMIC DNA]</scope>
    <source>
        <strain evidence="2">K1W22B-1</strain>
    </source>
</reference>
<protein>
    <recommendedName>
        <fullName evidence="3">Sugar O-methyltransferase</fullName>
    </recommendedName>
</protein>